<reference evidence="2" key="1">
    <citation type="submission" date="2021-01" db="EMBL/GenBank/DDBJ databases">
        <title>Whole genome shotgun sequence of Planosporangium mesophilum NBRC 109066.</title>
        <authorList>
            <person name="Komaki H."/>
            <person name="Tamura T."/>
        </authorList>
    </citation>
    <scope>NUCLEOTIDE SEQUENCE</scope>
    <source>
        <strain evidence="2">NBRC 109066</strain>
    </source>
</reference>
<dbReference type="EMBL" id="BOON01000006">
    <property type="protein sequence ID" value="GII21215.1"/>
    <property type="molecule type" value="Genomic_DNA"/>
</dbReference>
<evidence type="ECO:0000313" key="2">
    <source>
        <dbReference type="EMBL" id="GII21215.1"/>
    </source>
</evidence>
<organism evidence="2 3">
    <name type="scientific">Planosporangium mesophilum</name>
    <dbReference type="NCBI Taxonomy" id="689768"/>
    <lineage>
        <taxon>Bacteria</taxon>
        <taxon>Bacillati</taxon>
        <taxon>Actinomycetota</taxon>
        <taxon>Actinomycetes</taxon>
        <taxon>Micromonosporales</taxon>
        <taxon>Micromonosporaceae</taxon>
        <taxon>Planosporangium</taxon>
    </lineage>
</organism>
<dbReference type="SUPFAM" id="SSF52788">
    <property type="entry name" value="Phosphotyrosine protein phosphatases I"/>
    <property type="match status" value="1"/>
</dbReference>
<dbReference type="AlphaFoldDB" id="A0A8J3WYF3"/>
<dbReference type="SMART" id="SM00226">
    <property type="entry name" value="LMWPc"/>
    <property type="match status" value="1"/>
</dbReference>
<name>A0A8J3WYF3_9ACTN</name>
<evidence type="ECO:0000259" key="1">
    <source>
        <dbReference type="SMART" id="SM00226"/>
    </source>
</evidence>
<feature type="domain" description="Phosphotyrosine protein phosphatase I" evidence="1">
    <location>
        <begin position="1"/>
        <end position="171"/>
    </location>
</feature>
<dbReference type="Proteomes" id="UP000599074">
    <property type="component" value="Unassembled WGS sequence"/>
</dbReference>
<dbReference type="InterPro" id="IPR023485">
    <property type="entry name" value="Ptyr_pPase"/>
</dbReference>
<sequence length="175" mass="19148">MVERLARQAFESRLGPAAKAVEISSAGTHARSDWAMHPNTEYVLREYGADVSDFASRRLTPDLVASADLVLAADREQRSACVTLVPSALRRTFTLKQFGRLAAAVPAHRLAAGSPHERLAALRDEALIVRSEVPFVPPAEDDLADPVREPIEAFAYCSQEISEVLRVIVDRIASE</sequence>
<gene>
    <name evidence="2" type="ORF">Pme01_08120</name>
</gene>
<comment type="caution">
    <text evidence="2">The sequence shown here is derived from an EMBL/GenBank/DDBJ whole genome shotgun (WGS) entry which is preliminary data.</text>
</comment>
<protein>
    <recommendedName>
        <fullName evidence="1">Phosphotyrosine protein phosphatase I domain-containing protein</fullName>
    </recommendedName>
</protein>
<proteinExistence type="predicted"/>
<dbReference type="InterPro" id="IPR036196">
    <property type="entry name" value="Ptyr_pPase_sf"/>
</dbReference>
<accession>A0A8J3WYF3</accession>
<dbReference type="Pfam" id="PF01451">
    <property type="entry name" value="LMWPc"/>
    <property type="match status" value="1"/>
</dbReference>
<dbReference type="Gene3D" id="3.40.50.2300">
    <property type="match status" value="1"/>
</dbReference>
<keyword evidence="3" id="KW-1185">Reference proteome</keyword>
<evidence type="ECO:0000313" key="3">
    <source>
        <dbReference type="Proteomes" id="UP000599074"/>
    </source>
</evidence>